<dbReference type="EMBL" id="JANPWB010000011">
    <property type="protein sequence ID" value="KAJ1124019.1"/>
    <property type="molecule type" value="Genomic_DNA"/>
</dbReference>
<reference evidence="2" key="1">
    <citation type="journal article" date="2022" name="bioRxiv">
        <title>Sequencing and chromosome-scale assembly of the giantPleurodeles waltlgenome.</title>
        <authorList>
            <person name="Brown T."/>
            <person name="Elewa A."/>
            <person name="Iarovenko S."/>
            <person name="Subramanian E."/>
            <person name="Araus A.J."/>
            <person name="Petzold A."/>
            <person name="Susuki M."/>
            <person name="Suzuki K.-i.T."/>
            <person name="Hayashi T."/>
            <person name="Toyoda A."/>
            <person name="Oliveira C."/>
            <person name="Osipova E."/>
            <person name="Leigh N.D."/>
            <person name="Simon A."/>
            <person name="Yun M.H."/>
        </authorList>
    </citation>
    <scope>NUCLEOTIDE SEQUENCE</scope>
    <source>
        <strain evidence="2">20211129_DDA</strain>
        <tissue evidence="2">Liver</tissue>
    </source>
</reference>
<proteinExistence type="predicted"/>
<protein>
    <submittedName>
        <fullName evidence="2">Uncharacterized protein</fullName>
    </submittedName>
</protein>
<evidence type="ECO:0000256" key="1">
    <source>
        <dbReference type="SAM" id="MobiDB-lite"/>
    </source>
</evidence>
<accession>A0AAV7P8E1</accession>
<feature type="region of interest" description="Disordered" evidence="1">
    <location>
        <begin position="1"/>
        <end position="43"/>
    </location>
</feature>
<keyword evidence="3" id="KW-1185">Reference proteome</keyword>
<organism evidence="2 3">
    <name type="scientific">Pleurodeles waltl</name>
    <name type="common">Iberian ribbed newt</name>
    <dbReference type="NCBI Taxonomy" id="8319"/>
    <lineage>
        <taxon>Eukaryota</taxon>
        <taxon>Metazoa</taxon>
        <taxon>Chordata</taxon>
        <taxon>Craniata</taxon>
        <taxon>Vertebrata</taxon>
        <taxon>Euteleostomi</taxon>
        <taxon>Amphibia</taxon>
        <taxon>Batrachia</taxon>
        <taxon>Caudata</taxon>
        <taxon>Salamandroidea</taxon>
        <taxon>Salamandridae</taxon>
        <taxon>Pleurodelinae</taxon>
        <taxon>Pleurodeles</taxon>
    </lineage>
</organism>
<name>A0AAV7P8E1_PLEWA</name>
<gene>
    <name evidence="2" type="ORF">NDU88_002483</name>
</gene>
<evidence type="ECO:0000313" key="2">
    <source>
        <dbReference type="EMBL" id="KAJ1124019.1"/>
    </source>
</evidence>
<dbReference type="AlphaFoldDB" id="A0AAV7P8E1"/>
<evidence type="ECO:0000313" key="3">
    <source>
        <dbReference type="Proteomes" id="UP001066276"/>
    </source>
</evidence>
<comment type="caution">
    <text evidence="2">The sequence shown here is derived from an EMBL/GenBank/DDBJ whole genome shotgun (WGS) entry which is preliminary data.</text>
</comment>
<sequence length="99" mass="10607">MQHAAPSVPAPTFPTPQRSGLPPPSHQRASCHRLQSPPIHVPDMGHGANIHVAFTAQSRASSVALISALLMHPGYRRNLSTSCGSLCFNHGIRWLPETG</sequence>
<dbReference type="Proteomes" id="UP001066276">
    <property type="component" value="Chromosome 7"/>
</dbReference>